<gene>
    <name evidence="2" type="ORF">SAMN05444394_2915</name>
</gene>
<evidence type="ECO:0000256" key="1">
    <source>
        <dbReference type="SAM" id="Phobius"/>
    </source>
</evidence>
<sequence>MISFFRKIRQKPFSQNRITRYLLYALGEIFLVVIGILIALQVNNWNEQRRAEQYETILLKQMQNALNNDLFLIKNFFEPRVQQNKEGVDSLLQYVQMNEMPDQETIRRLVGKMLTDFLYRFDSGPYENLKSNGLDIIKNDSLRNYISNLYGQVLPSYALFINEFKDEREEEIKIYLRKFIKDELTVDEVGKPYLREVPNINDIRDENLLRVINLRSFVYKNNRARLDAVIESNRKGEAMIAKELKSRIKN</sequence>
<keyword evidence="1" id="KW-1133">Transmembrane helix</keyword>
<feature type="transmembrane region" description="Helical" evidence="1">
    <location>
        <begin position="21"/>
        <end position="40"/>
    </location>
</feature>
<dbReference type="OrthoDB" id="822214at2"/>
<dbReference type="STRING" id="226505.SAMN05444394_2915"/>
<dbReference type="AlphaFoldDB" id="A0A1N6G272"/>
<organism evidence="2 3">
    <name type="scientific">Algoriphagus halophilus</name>
    <dbReference type="NCBI Taxonomy" id="226505"/>
    <lineage>
        <taxon>Bacteria</taxon>
        <taxon>Pseudomonadati</taxon>
        <taxon>Bacteroidota</taxon>
        <taxon>Cytophagia</taxon>
        <taxon>Cytophagales</taxon>
        <taxon>Cyclobacteriaceae</taxon>
        <taxon>Algoriphagus</taxon>
    </lineage>
</organism>
<keyword evidence="3" id="KW-1185">Reference proteome</keyword>
<protein>
    <submittedName>
        <fullName evidence="2">Uncharacterized protein</fullName>
    </submittedName>
</protein>
<dbReference type="InterPro" id="IPR045749">
    <property type="entry name" value="DUF6090"/>
</dbReference>
<name>A0A1N6G272_9BACT</name>
<dbReference type="RefSeq" id="WP_074225707.1">
    <property type="nucleotide sequence ID" value="NZ_FSRC01000002.1"/>
</dbReference>
<reference evidence="3" key="1">
    <citation type="submission" date="2016-11" db="EMBL/GenBank/DDBJ databases">
        <authorList>
            <person name="Varghese N."/>
            <person name="Submissions S."/>
        </authorList>
    </citation>
    <scope>NUCLEOTIDE SEQUENCE [LARGE SCALE GENOMIC DNA]</scope>
    <source>
        <strain evidence="3">DSM 15292</strain>
    </source>
</reference>
<dbReference type="EMBL" id="FSRC01000002">
    <property type="protein sequence ID" value="SIO01676.1"/>
    <property type="molecule type" value="Genomic_DNA"/>
</dbReference>
<keyword evidence="1" id="KW-0472">Membrane</keyword>
<evidence type="ECO:0000313" key="2">
    <source>
        <dbReference type="EMBL" id="SIO01676.1"/>
    </source>
</evidence>
<keyword evidence="1" id="KW-0812">Transmembrane</keyword>
<dbReference type="Proteomes" id="UP000185221">
    <property type="component" value="Unassembled WGS sequence"/>
</dbReference>
<accession>A0A1N6G272</accession>
<dbReference type="Pfam" id="PF19578">
    <property type="entry name" value="DUF6090"/>
    <property type="match status" value="1"/>
</dbReference>
<proteinExistence type="predicted"/>
<evidence type="ECO:0000313" key="3">
    <source>
        <dbReference type="Proteomes" id="UP000185221"/>
    </source>
</evidence>